<protein>
    <recommendedName>
        <fullName evidence="2">Phosphatidic acid phosphatase type 2/haloperoxidase domain-containing protein</fullName>
    </recommendedName>
</protein>
<organism evidence="3 4">
    <name type="scientific">Adhaeribacter pallidiroseus</name>
    <dbReference type="NCBI Taxonomy" id="2072847"/>
    <lineage>
        <taxon>Bacteria</taxon>
        <taxon>Pseudomonadati</taxon>
        <taxon>Bacteroidota</taxon>
        <taxon>Cytophagia</taxon>
        <taxon>Cytophagales</taxon>
        <taxon>Hymenobacteraceae</taxon>
        <taxon>Adhaeribacter</taxon>
    </lineage>
</organism>
<dbReference type="Proteomes" id="UP000253919">
    <property type="component" value="Unassembled WGS sequence"/>
</dbReference>
<feature type="domain" description="Phosphatidic acid phosphatase type 2/haloperoxidase" evidence="2">
    <location>
        <begin position="322"/>
        <end position="417"/>
    </location>
</feature>
<dbReference type="InterPro" id="IPR000326">
    <property type="entry name" value="PAP2/HPO"/>
</dbReference>
<sequence length="450" mass="50876">MKLITRFLFILILANISACQPKPNPAGLDAFTRFQLIDWNKHLSHIIITDIFSPPVASRIYAYTNIAAYEALVPGYPACQSLAGQLNGLENVPAPEKGKEYYYPVASAEAFATVMKKLTLVPANTEKFETEYLEKIKKTGIKKEVLENSLAYGKKVGEHVIAWALKDNYLESRAMQRHMLSEKINEWQPTPPDYMQAVEPHWNTIRPFVMDSAAQCKPRNPTPFDTLPNSKFYKEAKEIYMLGENSDAEKQLIAKFWDDNPNVSYTKGHITYFKQKLTPGGHWITITSNVCKAKNINPMEQAEAFVFVTTSLADGFISCWDAKYKHVHIRPETYIEKYIDPEWDPLLQTPPFPEFPSGHSVISAAAATALTNLFGDNFAFTDSTQLAIGLPVRKFNSFYDASREAGMSRMYGGIHFRPANEYGAEEGKEVGNFVYQKLKTRRNGQLAKLP</sequence>
<evidence type="ECO:0000313" key="3">
    <source>
        <dbReference type="EMBL" id="RDC61787.1"/>
    </source>
</evidence>
<feature type="signal peptide" evidence="1">
    <location>
        <begin position="1"/>
        <end position="18"/>
    </location>
</feature>
<feature type="chain" id="PRO_5016688286" description="Phosphatidic acid phosphatase type 2/haloperoxidase domain-containing protein" evidence="1">
    <location>
        <begin position="19"/>
        <end position="450"/>
    </location>
</feature>
<evidence type="ECO:0000256" key="1">
    <source>
        <dbReference type="SAM" id="SignalP"/>
    </source>
</evidence>
<dbReference type="CDD" id="cd03398">
    <property type="entry name" value="PAP2_haloperoxidase"/>
    <property type="match status" value="1"/>
</dbReference>
<proteinExistence type="predicted"/>
<evidence type="ECO:0000259" key="2">
    <source>
        <dbReference type="Pfam" id="PF01569"/>
    </source>
</evidence>
<dbReference type="SUPFAM" id="SSF48317">
    <property type="entry name" value="Acid phosphatase/Vanadium-dependent haloperoxidase"/>
    <property type="match status" value="1"/>
</dbReference>
<gene>
    <name evidence="3" type="ORF">AHMF7616_00376</name>
</gene>
<dbReference type="OrthoDB" id="7793240at2"/>
<dbReference type="InterPro" id="IPR052559">
    <property type="entry name" value="V-haloperoxidase"/>
</dbReference>
<dbReference type="InterPro" id="IPR036938">
    <property type="entry name" value="PAP2/HPO_sf"/>
</dbReference>
<dbReference type="Gene3D" id="1.10.606.20">
    <property type="match status" value="1"/>
</dbReference>
<name>A0A369QEW1_9BACT</name>
<dbReference type="AlphaFoldDB" id="A0A369QEW1"/>
<reference evidence="3 4" key="1">
    <citation type="submission" date="2018-04" db="EMBL/GenBank/DDBJ databases">
        <title>Adhaeribacter sp. HMF7616 genome sequencing and assembly.</title>
        <authorList>
            <person name="Kang H."/>
            <person name="Kang J."/>
            <person name="Cha I."/>
            <person name="Kim H."/>
            <person name="Joh K."/>
        </authorList>
    </citation>
    <scope>NUCLEOTIDE SEQUENCE [LARGE SCALE GENOMIC DNA]</scope>
    <source>
        <strain evidence="3 4">HMF7616</strain>
    </source>
</reference>
<dbReference type="EMBL" id="QASA01000001">
    <property type="protein sequence ID" value="RDC61787.1"/>
    <property type="molecule type" value="Genomic_DNA"/>
</dbReference>
<evidence type="ECO:0000313" key="4">
    <source>
        <dbReference type="Proteomes" id="UP000253919"/>
    </source>
</evidence>
<accession>A0A369QEW1</accession>
<keyword evidence="1" id="KW-0732">Signal</keyword>
<keyword evidence="4" id="KW-1185">Reference proteome</keyword>
<dbReference type="Pfam" id="PF01569">
    <property type="entry name" value="PAP2"/>
    <property type="match status" value="1"/>
</dbReference>
<dbReference type="RefSeq" id="WP_115371330.1">
    <property type="nucleotide sequence ID" value="NZ_QASA01000001.1"/>
</dbReference>
<comment type="caution">
    <text evidence="3">The sequence shown here is derived from an EMBL/GenBank/DDBJ whole genome shotgun (WGS) entry which is preliminary data.</text>
</comment>
<dbReference type="PANTHER" id="PTHR34599">
    <property type="entry name" value="PEROXIDASE-RELATED"/>
    <property type="match status" value="1"/>
</dbReference>
<dbReference type="PANTHER" id="PTHR34599:SF1">
    <property type="entry name" value="PHOSPHATIDIC ACID PHOSPHATASE TYPE 2_HALOPEROXIDASE DOMAIN-CONTAINING PROTEIN"/>
    <property type="match status" value="1"/>
</dbReference>